<accession>A0AAV7ANH9</accession>
<dbReference type="GO" id="GO:0015031">
    <property type="term" value="P:protein transport"/>
    <property type="evidence" value="ECO:0007669"/>
    <property type="project" value="InterPro"/>
</dbReference>
<evidence type="ECO:0000256" key="5">
    <source>
        <dbReference type="ARBA" id="ARBA00046920"/>
    </source>
</evidence>
<evidence type="ECO:0000313" key="7">
    <source>
        <dbReference type="Proteomes" id="UP000824782"/>
    </source>
</evidence>
<evidence type="ECO:0000313" key="6">
    <source>
        <dbReference type="EMBL" id="KAG8562872.1"/>
    </source>
</evidence>
<dbReference type="PANTHER" id="PTHR12161">
    <property type="entry name" value="IST1 FAMILY MEMBER"/>
    <property type="match status" value="1"/>
</dbReference>
<gene>
    <name evidence="6" type="ORF">GDO81_015844</name>
</gene>
<dbReference type="InterPro" id="IPR042277">
    <property type="entry name" value="IST1-like"/>
</dbReference>
<evidence type="ECO:0000256" key="4">
    <source>
        <dbReference type="ARBA" id="ARBA00046124"/>
    </source>
</evidence>
<dbReference type="Proteomes" id="UP000824782">
    <property type="component" value="Unassembled WGS sequence"/>
</dbReference>
<comment type="subunit">
    <text evidence="5">Interacts with CHMP1A, CHMP1B, VPS4A and VTA1. Interacts with SPAST, STAMBP, and USP8. May interact with VPS37B. May associate with the ESCRT-I complex. Interacts with MITD1, in competition with VSP4. Interacts with SPART (via MIT domain); leading to the recruitment of SPART to midbodies. Interacts with SPAST.</text>
</comment>
<sequence>MWKFKPQHLSSSLRDTINQIDRLKAIKSEMEHNAKQEIVQHLNSNKKSRARIQVEKIIQEENHVEALEIIQMYCDTLHKKSGLIQSME</sequence>
<evidence type="ECO:0000256" key="2">
    <source>
        <dbReference type="ARBA" id="ARBA00014513"/>
    </source>
</evidence>
<comment type="caution">
    <text evidence="6">The sequence shown here is derived from an EMBL/GenBank/DDBJ whole genome shotgun (WGS) entry which is preliminary data.</text>
</comment>
<dbReference type="PANTHER" id="PTHR12161:SF5">
    <property type="entry name" value="IST1 HOMOLOG"/>
    <property type="match status" value="1"/>
</dbReference>
<comment type="similarity">
    <text evidence="1">Belongs to the IST1 family.</text>
</comment>
<dbReference type="InterPro" id="IPR005061">
    <property type="entry name" value="Ist1"/>
</dbReference>
<comment type="function">
    <text evidence="4">ESCRT-III-like protein involved in cytokinesis, nuclear envelope reassembly and endosomal tubulation. Is required for efficient abscission during cytokinesis. Involved in recruiting VPS4A and/or VPS4B to the midbody of dividing cells. During late anaphase, involved in nuclear envelope reassembly and mitotic spindle disassembly together with the ESCRT-III complex: IST1 acts by mediating the recruitment of SPAST to the nuclear membrane, leading to microtubule severing. Recruited to the reforming nuclear envelope (NE) during anaphase by LEMD2. Regulates early endosomal tubulation together with the ESCRT-III complex by mediating the recruitment of SPAST.</text>
</comment>
<reference evidence="6" key="1">
    <citation type="thesis" date="2020" institute="ProQuest LLC" country="789 East Eisenhower Parkway, Ann Arbor, MI, USA">
        <title>Comparative Genomics and Chromosome Evolution.</title>
        <authorList>
            <person name="Mudd A.B."/>
        </authorList>
    </citation>
    <scope>NUCLEOTIDE SEQUENCE</scope>
    <source>
        <strain evidence="6">237g6f4</strain>
        <tissue evidence="6">Blood</tissue>
    </source>
</reference>
<keyword evidence="7" id="KW-1185">Reference proteome</keyword>
<protein>
    <recommendedName>
        <fullName evidence="2">IST1 homolog</fullName>
    </recommendedName>
    <alternativeName>
        <fullName evidence="3">Charged multivesicular body protein 8</fullName>
    </alternativeName>
</protein>
<dbReference type="AlphaFoldDB" id="A0AAV7ANH9"/>
<dbReference type="EMBL" id="WNYA01000007">
    <property type="protein sequence ID" value="KAG8562872.1"/>
    <property type="molecule type" value="Genomic_DNA"/>
</dbReference>
<proteinExistence type="inferred from homology"/>
<organism evidence="6 7">
    <name type="scientific">Engystomops pustulosus</name>
    <name type="common">Tungara frog</name>
    <name type="synonym">Physalaemus pustulosus</name>
    <dbReference type="NCBI Taxonomy" id="76066"/>
    <lineage>
        <taxon>Eukaryota</taxon>
        <taxon>Metazoa</taxon>
        <taxon>Chordata</taxon>
        <taxon>Craniata</taxon>
        <taxon>Vertebrata</taxon>
        <taxon>Euteleostomi</taxon>
        <taxon>Amphibia</taxon>
        <taxon>Batrachia</taxon>
        <taxon>Anura</taxon>
        <taxon>Neobatrachia</taxon>
        <taxon>Hyloidea</taxon>
        <taxon>Leptodactylidae</taxon>
        <taxon>Leiuperinae</taxon>
        <taxon>Engystomops</taxon>
    </lineage>
</organism>
<evidence type="ECO:0000256" key="1">
    <source>
        <dbReference type="ARBA" id="ARBA00005536"/>
    </source>
</evidence>
<evidence type="ECO:0000256" key="3">
    <source>
        <dbReference type="ARBA" id="ARBA00032374"/>
    </source>
</evidence>
<name>A0AAV7ANH9_ENGPU</name>
<dbReference type="Gene3D" id="1.20.1260.60">
    <property type="entry name" value="Vacuolar protein sorting-associated protein Ist1"/>
    <property type="match status" value="1"/>
</dbReference>
<dbReference type="Pfam" id="PF03398">
    <property type="entry name" value="Ist1"/>
    <property type="match status" value="1"/>
</dbReference>